<name>A0ABW2QIJ7_9BURK</name>
<dbReference type="PANTHER" id="PTHR44846:SF1">
    <property type="entry name" value="MANNOSYL-D-GLYCERATE TRANSPORT_METABOLISM SYSTEM REPRESSOR MNGR-RELATED"/>
    <property type="match status" value="1"/>
</dbReference>
<dbReference type="EMBL" id="JBHTCA010000004">
    <property type="protein sequence ID" value="MFC7408822.1"/>
    <property type="molecule type" value="Genomic_DNA"/>
</dbReference>
<gene>
    <name evidence="5" type="ORF">ACFQPB_08110</name>
</gene>
<dbReference type="InterPro" id="IPR050679">
    <property type="entry name" value="Bact_HTH_transcr_reg"/>
</dbReference>
<keyword evidence="6" id="KW-1185">Reference proteome</keyword>
<proteinExistence type="predicted"/>
<dbReference type="InterPro" id="IPR028978">
    <property type="entry name" value="Chorismate_lyase_/UTRA_dom_sf"/>
</dbReference>
<dbReference type="InterPro" id="IPR036390">
    <property type="entry name" value="WH_DNA-bd_sf"/>
</dbReference>
<protein>
    <submittedName>
        <fullName evidence="5">GntR family transcriptional regulator</fullName>
    </submittedName>
</protein>
<accession>A0ABW2QIJ7</accession>
<keyword evidence="1" id="KW-0805">Transcription regulation</keyword>
<feature type="domain" description="HTH gntR-type" evidence="4">
    <location>
        <begin position="10"/>
        <end position="78"/>
    </location>
</feature>
<dbReference type="InterPro" id="IPR000524">
    <property type="entry name" value="Tscrpt_reg_HTH_GntR"/>
</dbReference>
<dbReference type="RefSeq" id="WP_382221669.1">
    <property type="nucleotide sequence ID" value="NZ_JBHTCA010000004.1"/>
</dbReference>
<evidence type="ECO:0000256" key="1">
    <source>
        <dbReference type="ARBA" id="ARBA00023015"/>
    </source>
</evidence>
<evidence type="ECO:0000256" key="3">
    <source>
        <dbReference type="ARBA" id="ARBA00023163"/>
    </source>
</evidence>
<dbReference type="SMART" id="SM00345">
    <property type="entry name" value="HTH_GNTR"/>
    <property type="match status" value="1"/>
</dbReference>
<dbReference type="Gene3D" id="3.40.1410.10">
    <property type="entry name" value="Chorismate lyase-like"/>
    <property type="match status" value="1"/>
</dbReference>
<dbReference type="Pfam" id="PF00392">
    <property type="entry name" value="GntR"/>
    <property type="match status" value="1"/>
</dbReference>
<organism evidence="5 6">
    <name type="scientific">Hydrogenophaga atypica</name>
    <dbReference type="NCBI Taxonomy" id="249409"/>
    <lineage>
        <taxon>Bacteria</taxon>
        <taxon>Pseudomonadati</taxon>
        <taxon>Pseudomonadota</taxon>
        <taxon>Betaproteobacteria</taxon>
        <taxon>Burkholderiales</taxon>
        <taxon>Comamonadaceae</taxon>
        <taxon>Hydrogenophaga</taxon>
    </lineage>
</organism>
<dbReference type="Pfam" id="PF07702">
    <property type="entry name" value="UTRA"/>
    <property type="match status" value="1"/>
</dbReference>
<dbReference type="InterPro" id="IPR011663">
    <property type="entry name" value="UTRA"/>
</dbReference>
<dbReference type="InterPro" id="IPR036388">
    <property type="entry name" value="WH-like_DNA-bd_sf"/>
</dbReference>
<evidence type="ECO:0000313" key="5">
    <source>
        <dbReference type="EMBL" id="MFC7408822.1"/>
    </source>
</evidence>
<keyword evidence="2" id="KW-0238">DNA-binding</keyword>
<dbReference type="Gene3D" id="1.10.10.10">
    <property type="entry name" value="Winged helix-like DNA-binding domain superfamily/Winged helix DNA-binding domain"/>
    <property type="match status" value="1"/>
</dbReference>
<keyword evidence="3" id="KW-0804">Transcription</keyword>
<evidence type="ECO:0000259" key="4">
    <source>
        <dbReference type="PROSITE" id="PS50949"/>
    </source>
</evidence>
<dbReference type="PROSITE" id="PS50949">
    <property type="entry name" value="HTH_GNTR"/>
    <property type="match status" value="1"/>
</dbReference>
<evidence type="ECO:0000256" key="2">
    <source>
        <dbReference type="ARBA" id="ARBA00023125"/>
    </source>
</evidence>
<dbReference type="SUPFAM" id="SSF46785">
    <property type="entry name" value="Winged helix' DNA-binding domain"/>
    <property type="match status" value="1"/>
</dbReference>
<dbReference type="SMART" id="SM00866">
    <property type="entry name" value="UTRA"/>
    <property type="match status" value="1"/>
</dbReference>
<dbReference type="SUPFAM" id="SSF64288">
    <property type="entry name" value="Chorismate lyase-like"/>
    <property type="match status" value="1"/>
</dbReference>
<dbReference type="CDD" id="cd07377">
    <property type="entry name" value="WHTH_GntR"/>
    <property type="match status" value="1"/>
</dbReference>
<evidence type="ECO:0000313" key="6">
    <source>
        <dbReference type="Proteomes" id="UP001596501"/>
    </source>
</evidence>
<comment type="caution">
    <text evidence="5">The sequence shown here is derived from an EMBL/GenBank/DDBJ whole genome shotgun (WGS) entry which is preliminary data.</text>
</comment>
<dbReference type="Proteomes" id="UP001596501">
    <property type="component" value="Unassembled WGS sequence"/>
</dbReference>
<dbReference type="PANTHER" id="PTHR44846">
    <property type="entry name" value="MANNOSYL-D-GLYCERATE TRANSPORT/METABOLISM SYSTEM REPRESSOR MNGR-RELATED"/>
    <property type="match status" value="1"/>
</dbReference>
<dbReference type="PRINTS" id="PR00035">
    <property type="entry name" value="HTHGNTR"/>
</dbReference>
<reference evidence="6" key="1">
    <citation type="journal article" date="2019" name="Int. J. Syst. Evol. Microbiol.">
        <title>The Global Catalogue of Microorganisms (GCM) 10K type strain sequencing project: providing services to taxonomists for standard genome sequencing and annotation.</title>
        <authorList>
            <consortium name="The Broad Institute Genomics Platform"/>
            <consortium name="The Broad Institute Genome Sequencing Center for Infectious Disease"/>
            <person name="Wu L."/>
            <person name="Ma J."/>
        </authorList>
    </citation>
    <scope>NUCLEOTIDE SEQUENCE [LARGE SCALE GENOMIC DNA]</scope>
    <source>
        <strain evidence="6">CGMCC 1.12371</strain>
    </source>
</reference>
<sequence length="244" mass="26386">MTRADADSPSPLFAQVRDSLKASIASGALAPGAKLPSEAELEQQFGVSRVTVRQALSDLQKQALIEKVNGKGSFVSAAKRGSSELGPLSGFYETMRRRGHVATGVVSGIKRIAADPTLAAALRLPVSAPLGMVTITRVVDGEVHAFQHCYGSIGLIESMVKEDLGENDLLTVLNRRLGYPVARSHIDFEAINATPELAAMLKTRIDAALLRIHITSYDGRDTPIMHNDFYARGDRFRYQLNAGR</sequence>